<sequence length="334" mass="37806">MAFSQENIVLGVLLLYMSLGVYSHNKYYTPPNVARLTDLFTHVSISERFSTSYGESNVKILSNGSFATLALDKKSGSGLASRSKYYYGFFSAAIKLPVGLTSGVVVAFYLSNADTYPHNHDEIDIELLGHDKRNDWAFQTNVYINGSVRTGREEKFYLWFDPTAAHHHYSIIWNSHHIVFFVDNIPVREFVHNSAFPFLYPSKPMTVHTTIWDGSEWATHGGKYPVNYNYAPFVVSLAEMEMTGCISSPTATGTSCSKAGASSLDPVGGQEFATLSREQSVAMDWARRKLMFYSYCSDKARFKVLPPECNLEQRMMGRVRTQRYMWREVPTNCN</sequence>
<dbReference type="GO" id="GO:0004553">
    <property type="term" value="F:hydrolase activity, hydrolyzing O-glycosyl compounds"/>
    <property type="evidence" value="ECO:0007669"/>
    <property type="project" value="InterPro"/>
</dbReference>
<dbReference type="GO" id="GO:0010411">
    <property type="term" value="P:xyloglucan metabolic process"/>
    <property type="evidence" value="ECO:0007669"/>
    <property type="project" value="InterPro"/>
</dbReference>
<comment type="function">
    <text evidence="9">Catalyzes xyloglucan endohydrolysis (XEH) and/or endotransglycosylation (XET). Cleaves and religates xyloglucan polymers, an essential constituent of the primary cell wall, and thereby participates in cell wall construction of growing tissues.</text>
</comment>
<keyword evidence="1 9" id="KW-0134">Cell wall</keyword>
<evidence type="ECO:0000256" key="4">
    <source>
        <dbReference type="ARBA" id="ARBA00022679"/>
    </source>
</evidence>
<dbReference type="InterPro" id="IPR013320">
    <property type="entry name" value="ConA-like_dom_sf"/>
</dbReference>
<dbReference type="PROSITE" id="PS51762">
    <property type="entry name" value="GH16_2"/>
    <property type="match status" value="1"/>
</dbReference>
<dbReference type="InterPro" id="IPR044791">
    <property type="entry name" value="Beta-glucanase/XTH"/>
</dbReference>
<dbReference type="EC" id="2.4.1.207" evidence="9"/>
<dbReference type="Pfam" id="PF06955">
    <property type="entry name" value="XET_C"/>
    <property type="match status" value="1"/>
</dbReference>
<proteinExistence type="inferred from homology"/>
<evidence type="ECO:0000256" key="7">
    <source>
        <dbReference type="ARBA" id="ARBA00023295"/>
    </source>
</evidence>
<evidence type="ECO:0000256" key="3">
    <source>
        <dbReference type="ARBA" id="ARBA00022525"/>
    </source>
</evidence>
<dbReference type="AlphaFoldDB" id="A0AAV8SX79"/>
<comment type="subcellular location">
    <subcellularLocation>
        <location evidence="9">Secreted</location>
        <location evidence="9">Cell wall</location>
    </subcellularLocation>
    <subcellularLocation>
        <location evidence="9">Secreted</location>
        <location evidence="9">Extracellular space</location>
        <location evidence="9">Apoplast</location>
    </subcellularLocation>
</comment>
<feature type="active site" description="Nucleophile" evidence="8">
    <location>
        <position position="122"/>
    </location>
</feature>
<dbReference type="Proteomes" id="UP001159364">
    <property type="component" value="Linkage Group LG07"/>
</dbReference>
<keyword evidence="4 9" id="KW-0808">Transferase</keyword>
<dbReference type="EMBL" id="JAIWQS010000007">
    <property type="protein sequence ID" value="KAJ8759002.1"/>
    <property type="molecule type" value="Genomic_DNA"/>
</dbReference>
<comment type="similarity">
    <text evidence="9">Belongs to the glycosyl hydrolase 16 family.</text>
</comment>
<dbReference type="Gene3D" id="2.60.120.200">
    <property type="match status" value="1"/>
</dbReference>
<evidence type="ECO:0000313" key="11">
    <source>
        <dbReference type="EMBL" id="KAJ8759002.1"/>
    </source>
</evidence>
<feature type="domain" description="GH16" evidence="10">
    <location>
        <begin position="38"/>
        <end position="237"/>
    </location>
</feature>
<feature type="active site" description="Proton donor" evidence="8">
    <location>
        <position position="126"/>
    </location>
</feature>
<keyword evidence="5 9" id="KW-0378">Hydrolase</keyword>
<dbReference type="GO" id="GO:0016762">
    <property type="term" value="F:xyloglucan:xyloglucosyl transferase activity"/>
    <property type="evidence" value="ECO:0007669"/>
    <property type="project" value="UniProtKB-EC"/>
</dbReference>
<dbReference type="InterPro" id="IPR000757">
    <property type="entry name" value="Beta-glucanase-like"/>
</dbReference>
<keyword evidence="6" id="KW-1015">Disulfide bond</keyword>
<dbReference type="InterPro" id="IPR010713">
    <property type="entry name" value="XET_C"/>
</dbReference>
<evidence type="ECO:0000256" key="2">
    <source>
        <dbReference type="ARBA" id="ARBA00022523"/>
    </source>
</evidence>
<dbReference type="SUPFAM" id="SSF49899">
    <property type="entry name" value="Concanavalin A-like lectins/glucanases"/>
    <property type="match status" value="1"/>
</dbReference>
<dbReference type="InterPro" id="IPR016455">
    <property type="entry name" value="XTH"/>
</dbReference>
<dbReference type="GO" id="GO:0042546">
    <property type="term" value="P:cell wall biogenesis"/>
    <property type="evidence" value="ECO:0007669"/>
    <property type="project" value="InterPro"/>
</dbReference>
<protein>
    <recommendedName>
        <fullName evidence="9">Xyloglucan endotransglucosylase/hydrolase</fullName>
        <ecNumber evidence="9">2.4.1.207</ecNumber>
    </recommendedName>
</protein>
<name>A0AAV8SX79_9ROSI</name>
<keyword evidence="9" id="KW-0961">Cell wall biogenesis/degradation</keyword>
<dbReference type="GO" id="GO:0048046">
    <property type="term" value="C:apoplast"/>
    <property type="evidence" value="ECO:0007669"/>
    <property type="project" value="UniProtKB-SubCell"/>
</dbReference>
<organism evidence="11 12">
    <name type="scientific">Erythroxylum novogranatense</name>
    <dbReference type="NCBI Taxonomy" id="1862640"/>
    <lineage>
        <taxon>Eukaryota</taxon>
        <taxon>Viridiplantae</taxon>
        <taxon>Streptophyta</taxon>
        <taxon>Embryophyta</taxon>
        <taxon>Tracheophyta</taxon>
        <taxon>Spermatophyta</taxon>
        <taxon>Magnoliopsida</taxon>
        <taxon>eudicotyledons</taxon>
        <taxon>Gunneridae</taxon>
        <taxon>Pentapetalae</taxon>
        <taxon>rosids</taxon>
        <taxon>fabids</taxon>
        <taxon>Malpighiales</taxon>
        <taxon>Erythroxylaceae</taxon>
        <taxon>Erythroxylum</taxon>
    </lineage>
</organism>
<evidence type="ECO:0000256" key="9">
    <source>
        <dbReference type="RuleBase" id="RU361120"/>
    </source>
</evidence>
<evidence type="ECO:0000256" key="8">
    <source>
        <dbReference type="PIRSR" id="PIRSR005604-1"/>
    </source>
</evidence>
<keyword evidence="3 9" id="KW-0964">Secreted</keyword>
<dbReference type="Pfam" id="PF00722">
    <property type="entry name" value="Glyco_hydro_16"/>
    <property type="match status" value="1"/>
</dbReference>
<dbReference type="PANTHER" id="PTHR31062">
    <property type="entry name" value="XYLOGLUCAN ENDOTRANSGLUCOSYLASE/HYDROLASE PROTEIN 8-RELATED"/>
    <property type="match status" value="1"/>
</dbReference>
<comment type="caution">
    <text evidence="11">The sequence shown here is derived from an EMBL/GenBank/DDBJ whole genome shotgun (WGS) entry which is preliminary data.</text>
</comment>
<evidence type="ECO:0000256" key="6">
    <source>
        <dbReference type="ARBA" id="ARBA00023157"/>
    </source>
</evidence>
<evidence type="ECO:0000259" key="10">
    <source>
        <dbReference type="PROSITE" id="PS51762"/>
    </source>
</evidence>
<comment type="PTM">
    <text evidence="9">Contains at least one intrachain disulfide bond essential for its enzymatic activity.</text>
</comment>
<evidence type="ECO:0000256" key="5">
    <source>
        <dbReference type="ARBA" id="ARBA00022801"/>
    </source>
</evidence>
<dbReference type="PIRSF" id="PIRSF005604">
    <property type="entry name" value="XET"/>
    <property type="match status" value="1"/>
</dbReference>
<gene>
    <name evidence="11" type="ORF">K2173_003240</name>
</gene>
<dbReference type="GO" id="GO:0071555">
    <property type="term" value="P:cell wall organization"/>
    <property type="evidence" value="ECO:0007669"/>
    <property type="project" value="UniProtKB-KW"/>
</dbReference>
<keyword evidence="7 9" id="KW-0326">Glycosidase</keyword>
<reference evidence="11 12" key="1">
    <citation type="submission" date="2021-09" db="EMBL/GenBank/DDBJ databases">
        <title>Genomic insights and catalytic innovation underlie evolution of tropane alkaloids biosynthesis.</title>
        <authorList>
            <person name="Wang Y.-J."/>
            <person name="Tian T."/>
            <person name="Huang J.-P."/>
            <person name="Huang S.-X."/>
        </authorList>
    </citation>
    <scope>NUCLEOTIDE SEQUENCE [LARGE SCALE GENOMIC DNA]</scope>
    <source>
        <strain evidence="11">KIB-2018</strain>
        <tissue evidence="11">Leaf</tissue>
    </source>
</reference>
<evidence type="ECO:0000256" key="1">
    <source>
        <dbReference type="ARBA" id="ARBA00022512"/>
    </source>
</evidence>
<evidence type="ECO:0000313" key="12">
    <source>
        <dbReference type="Proteomes" id="UP001159364"/>
    </source>
</evidence>
<accession>A0AAV8SX79</accession>
<keyword evidence="2 9" id="KW-0052">Apoplast</keyword>
<keyword evidence="12" id="KW-1185">Reference proteome</keyword>